<reference evidence="8" key="1">
    <citation type="submission" date="2016-10" db="EMBL/GenBank/DDBJ databases">
        <authorList>
            <person name="Varghese N."/>
            <person name="Submissions S."/>
        </authorList>
    </citation>
    <scope>NUCLEOTIDE SEQUENCE [LARGE SCALE GENOMIC DNA]</scope>
    <source>
        <strain evidence="8">Mob M</strain>
    </source>
</reference>
<dbReference type="Gene3D" id="1.20.120.1530">
    <property type="match status" value="4"/>
</dbReference>
<feature type="domain" description="HAMP" evidence="6">
    <location>
        <begin position="867"/>
        <end position="919"/>
    </location>
</feature>
<accession>A0A1I4SAE1</accession>
<evidence type="ECO:0000259" key="6">
    <source>
        <dbReference type="PROSITE" id="PS50885"/>
    </source>
</evidence>
<keyword evidence="8" id="KW-1185">Reference proteome</keyword>
<evidence type="ECO:0000259" key="5">
    <source>
        <dbReference type="PROSITE" id="PS50111"/>
    </source>
</evidence>
<dbReference type="Pfam" id="PF00015">
    <property type="entry name" value="MCPsignal"/>
    <property type="match status" value="1"/>
</dbReference>
<dbReference type="GO" id="GO:0007165">
    <property type="term" value="P:signal transduction"/>
    <property type="evidence" value="ECO:0007669"/>
    <property type="project" value="UniProtKB-KW"/>
</dbReference>
<protein>
    <submittedName>
        <fullName evidence="7">Methyl-accepting chemotaxis protein</fullName>
    </submittedName>
</protein>
<dbReference type="SMART" id="SM00283">
    <property type="entry name" value="MA"/>
    <property type="match status" value="1"/>
</dbReference>
<dbReference type="SUPFAM" id="SSF58104">
    <property type="entry name" value="Methyl-accepting chemotaxis protein (MCP) signaling domain"/>
    <property type="match status" value="1"/>
</dbReference>
<evidence type="ECO:0000313" key="8">
    <source>
        <dbReference type="Proteomes" id="UP000198535"/>
    </source>
</evidence>
<dbReference type="GO" id="GO:0006935">
    <property type="term" value="P:chemotaxis"/>
    <property type="evidence" value="ECO:0007669"/>
    <property type="project" value="UniProtKB-KW"/>
</dbReference>
<evidence type="ECO:0000256" key="3">
    <source>
        <dbReference type="PROSITE-ProRule" id="PRU00284"/>
    </source>
</evidence>
<feature type="domain" description="Methyl-accepting transducer" evidence="5">
    <location>
        <begin position="938"/>
        <end position="1174"/>
    </location>
</feature>
<dbReference type="PANTHER" id="PTHR43531:SF11">
    <property type="entry name" value="METHYL-ACCEPTING CHEMOTAXIS PROTEIN 3"/>
    <property type="match status" value="1"/>
</dbReference>
<dbReference type="Proteomes" id="UP000198535">
    <property type="component" value="Unassembled WGS sequence"/>
</dbReference>
<dbReference type="PANTHER" id="PTHR43531">
    <property type="entry name" value="PROTEIN ICFG"/>
    <property type="match status" value="1"/>
</dbReference>
<dbReference type="Gene3D" id="1.10.287.950">
    <property type="entry name" value="Methyl-accepting chemotaxis protein"/>
    <property type="match status" value="1"/>
</dbReference>
<dbReference type="InterPro" id="IPR051310">
    <property type="entry name" value="MCP_chemotaxis"/>
</dbReference>
<evidence type="ECO:0000256" key="1">
    <source>
        <dbReference type="ARBA" id="ARBA00022500"/>
    </source>
</evidence>
<proteinExistence type="inferred from homology"/>
<dbReference type="RefSeq" id="WP_091936229.1">
    <property type="nucleotide sequence ID" value="NZ_FOUJ01000003.1"/>
</dbReference>
<dbReference type="CDD" id="cd11386">
    <property type="entry name" value="MCP_signal"/>
    <property type="match status" value="1"/>
</dbReference>
<evidence type="ECO:0000256" key="2">
    <source>
        <dbReference type="ARBA" id="ARBA00029447"/>
    </source>
</evidence>
<dbReference type="GO" id="GO:0016020">
    <property type="term" value="C:membrane"/>
    <property type="evidence" value="ECO:0007669"/>
    <property type="project" value="InterPro"/>
</dbReference>
<sequence length="1251" mass="135718">MLGKNQKFYNEMLDVLRSIESGNAGSRLSLASSGTEKEVSVAFNAFLDKATGWKNEVDEQKKLSDQINILVDSAIVGKLDVRADPEKFEGDFKDLVLGINKMLDSIIRPFTAASKYVDRLSKGDIPPKITKEFKGDYNDFKNNLNICVDAINALLEDSESIAIAGSEGRVDMRADATRHGGEFRTIIENLNNTLDSIAKPLNESTDILLKLAVNDFETGVEGEYNGIFKDNSYAVNEVRNRLLNIQRTFEFMARGDFSDLPRYKQAGKRSENDKLLPYTVGLMETVKGMADEFIELGHAAEAGKLDYRVDPTKFNGLFQEAVGTVNGAFDALIDPLNMTADYVASISKGDIPEKITAEYNGDFNAIKDNLNQCIDAVQALIEDSEMLAEAAINEQFDVRADETRHNGDFRKVVNGVNRTLDTVVDKTDWYEAIIDAVPFPIHVIDNDMNWVFLNKAFEALMVDQGVVNERTQAKGMPCSSANANICNKEGCGIKQLQKGVSESYFDWCGLRCKQDTAFLKNRKGEKIGYVETVTDLTAILENSDYTKVEVDRLSANLDLLAKGNLDMNLNVGVANENTAEAKANFVKINDNLTKVKSAVGEMIEDADMLAKAAVEGRLETRADASKHMGDYKTIIEGFNNTLDAVIDPLNVAADYVAQISKGEIPEKITDEYNGDFNILKNNINSCVDGLGGLVESNEILQLMVDNDHTRKVEGDYQGIFAEVASATNGVRDRILTTMGVNKMIAVGDLSALEGLKKIGKRSENDELIPCYISMMSNIENLGLEFVQLGNAAKSGNLDYRADSAQFEGAFKDSMDAVTGAIDALITPMNEAMRIVNEFSEGQLDARFSFETEGDFKVFADTVDSFGNSLQAIIADSSHVLESIANNDLSQAVSVQGVGEFKLLTDNVENTRRSLNNVVSMVHDSSRNVASTAEEMSASVEQMSSSSYQVADTVSEISRGAQSQASKTEEVSRAMVDMTMTVQEVATNSQRAAENAKESNELINNLGVIAKDLLVKMDSIRTATSSSSGVIMELDGKSKQIGEIVNLITNIADQTNLLALNAAIEAARAGEHGRGFAVVADEVRKLAEDSGNAAKQISTLIGEIQEGTQNAVTSMQQGSEEVETGASAINEVANVIEDVVAAGNQIANMVQDIAAASQEQSASIEEVTSSIEEVSAISEESAAGTEEASAAVQEQTATMQELSRSAQDLSGLAGDMKMVVDKFILDPKSISSDRADSPEKPASDVKTEHALV</sequence>
<dbReference type="PRINTS" id="PR00260">
    <property type="entry name" value="CHEMTRNSDUCR"/>
</dbReference>
<gene>
    <name evidence="7" type="ORF">SAMN04488696_1856</name>
</gene>
<dbReference type="STRING" id="487685.SAMN04488696_1856"/>
<dbReference type="InterPro" id="IPR004089">
    <property type="entry name" value="MCPsignal_dom"/>
</dbReference>
<name>A0A1I4SAE1_9EURY</name>
<dbReference type="Pfam" id="PF18947">
    <property type="entry name" value="HAMP_2"/>
    <property type="match status" value="5"/>
</dbReference>
<dbReference type="AlphaFoldDB" id="A0A1I4SAE1"/>
<dbReference type="InterPro" id="IPR004090">
    <property type="entry name" value="Chemotax_Me-accpt_rcpt"/>
</dbReference>
<dbReference type="SMART" id="SM00304">
    <property type="entry name" value="HAMP"/>
    <property type="match status" value="4"/>
</dbReference>
<feature type="domain" description="HAMP" evidence="6">
    <location>
        <begin position="330"/>
        <end position="382"/>
    </location>
</feature>
<feature type="region of interest" description="Disordered" evidence="4">
    <location>
        <begin position="1227"/>
        <end position="1251"/>
    </location>
</feature>
<evidence type="ECO:0000256" key="4">
    <source>
        <dbReference type="SAM" id="MobiDB-lite"/>
    </source>
</evidence>
<dbReference type="PROSITE" id="PS50885">
    <property type="entry name" value="HAMP"/>
    <property type="match status" value="2"/>
</dbReference>
<dbReference type="FunFam" id="1.10.287.950:FF:000001">
    <property type="entry name" value="Methyl-accepting chemotaxis sensory transducer"/>
    <property type="match status" value="1"/>
</dbReference>
<comment type="similarity">
    <text evidence="2">Belongs to the methyl-accepting chemotaxis (MCP) protein family.</text>
</comment>
<dbReference type="EMBL" id="FOUJ01000003">
    <property type="protein sequence ID" value="SFM61233.1"/>
    <property type="molecule type" value="Genomic_DNA"/>
</dbReference>
<dbReference type="GO" id="GO:0004888">
    <property type="term" value="F:transmembrane signaling receptor activity"/>
    <property type="evidence" value="ECO:0007669"/>
    <property type="project" value="InterPro"/>
</dbReference>
<dbReference type="InterPro" id="IPR003660">
    <property type="entry name" value="HAMP_dom"/>
</dbReference>
<organism evidence="7 8">
    <name type="scientific">Methanolobus profundi</name>
    <dbReference type="NCBI Taxonomy" id="487685"/>
    <lineage>
        <taxon>Archaea</taxon>
        <taxon>Methanobacteriati</taxon>
        <taxon>Methanobacteriota</taxon>
        <taxon>Stenosarchaea group</taxon>
        <taxon>Methanomicrobia</taxon>
        <taxon>Methanosarcinales</taxon>
        <taxon>Methanosarcinaceae</taxon>
        <taxon>Methanolobus</taxon>
    </lineage>
</organism>
<evidence type="ECO:0000313" key="7">
    <source>
        <dbReference type="EMBL" id="SFM61233.1"/>
    </source>
</evidence>
<dbReference type="PROSITE" id="PS50111">
    <property type="entry name" value="CHEMOTAXIS_TRANSDUC_2"/>
    <property type="match status" value="1"/>
</dbReference>
<keyword evidence="3" id="KW-0807">Transducer</keyword>
<keyword evidence="1" id="KW-0145">Chemotaxis</keyword>